<evidence type="ECO:0000259" key="2">
    <source>
        <dbReference type="PROSITE" id="PS50011"/>
    </source>
</evidence>
<dbReference type="GO" id="GO:0005524">
    <property type="term" value="F:ATP binding"/>
    <property type="evidence" value="ECO:0007669"/>
    <property type="project" value="UniProtKB-UniRule"/>
</dbReference>
<dbReference type="AlphaFoldDB" id="A0AAW3JP60"/>
<dbReference type="PROSITE" id="PS00109">
    <property type="entry name" value="PROTEIN_KINASE_TYR"/>
    <property type="match status" value="1"/>
</dbReference>
<dbReference type="Pfam" id="PF00069">
    <property type="entry name" value="Pkinase"/>
    <property type="match status" value="1"/>
</dbReference>
<organism evidence="3 4">
    <name type="scientific">Butyribacter intestini</name>
    <dbReference type="NCBI Taxonomy" id="1703332"/>
    <lineage>
        <taxon>Bacteria</taxon>
        <taxon>Bacillati</taxon>
        <taxon>Bacillota</taxon>
        <taxon>Clostridia</taxon>
        <taxon>Lachnospirales</taxon>
        <taxon>Lachnospiraceae</taxon>
        <taxon>Butyribacter</taxon>
    </lineage>
</organism>
<dbReference type="PROSITE" id="PS00107">
    <property type="entry name" value="PROTEIN_KINASE_ATP"/>
    <property type="match status" value="1"/>
</dbReference>
<proteinExistence type="predicted"/>
<dbReference type="PROSITE" id="PS50011">
    <property type="entry name" value="PROTEIN_KINASE_DOM"/>
    <property type="match status" value="1"/>
</dbReference>
<dbReference type="RefSeq" id="WP_055943316.1">
    <property type="nucleotide sequence ID" value="NZ_JAQDCV010000002.1"/>
</dbReference>
<dbReference type="InterPro" id="IPR017441">
    <property type="entry name" value="Protein_kinase_ATP_BS"/>
</dbReference>
<feature type="domain" description="Protein kinase" evidence="2">
    <location>
        <begin position="19"/>
        <end position="295"/>
    </location>
</feature>
<dbReference type="CDD" id="cd14014">
    <property type="entry name" value="STKc_PknB_like"/>
    <property type="match status" value="1"/>
</dbReference>
<comment type="caution">
    <text evidence="3">The sequence shown here is derived from an EMBL/GenBank/DDBJ whole genome shotgun (WGS) entry which is preliminary data.</text>
</comment>
<keyword evidence="1" id="KW-0547">Nucleotide-binding</keyword>
<dbReference type="Gene3D" id="1.10.510.10">
    <property type="entry name" value="Transferase(Phosphotransferase) domain 1"/>
    <property type="match status" value="1"/>
</dbReference>
<name>A0AAW3JP60_9FIRM</name>
<evidence type="ECO:0000313" key="4">
    <source>
        <dbReference type="Proteomes" id="UP000050833"/>
    </source>
</evidence>
<gene>
    <name evidence="3" type="ORF">APZ18_07230</name>
</gene>
<dbReference type="InterPro" id="IPR011009">
    <property type="entry name" value="Kinase-like_dom_sf"/>
</dbReference>
<feature type="binding site" evidence="1">
    <location>
        <position position="48"/>
    </location>
    <ligand>
        <name>ATP</name>
        <dbReference type="ChEBI" id="CHEBI:30616"/>
    </ligand>
</feature>
<accession>A0AAW3JP60</accession>
<keyword evidence="1" id="KW-0067">ATP-binding</keyword>
<dbReference type="PANTHER" id="PTHR44167">
    <property type="entry name" value="OVARIAN-SPECIFIC SERINE/THREONINE-PROTEIN KINASE LOK-RELATED"/>
    <property type="match status" value="1"/>
</dbReference>
<dbReference type="GO" id="GO:0004674">
    <property type="term" value="F:protein serine/threonine kinase activity"/>
    <property type="evidence" value="ECO:0007669"/>
    <property type="project" value="TreeGrafter"/>
</dbReference>
<dbReference type="InterPro" id="IPR000719">
    <property type="entry name" value="Prot_kinase_dom"/>
</dbReference>
<dbReference type="GO" id="GO:0005737">
    <property type="term" value="C:cytoplasm"/>
    <property type="evidence" value="ECO:0007669"/>
    <property type="project" value="TreeGrafter"/>
</dbReference>
<dbReference type="InterPro" id="IPR008266">
    <property type="entry name" value="Tyr_kinase_AS"/>
</dbReference>
<dbReference type="SUPFAM" id="SSF56112">
    <property type="entry name" value="Protein kinase-like (PK-like)"/>
    <property type="match status" value="1"/>
</dbReference>
<dbReference type="EMBL" id="LLKB01000005">
    <property type="protein sequence ID" value="KQC84541.1"/>
    <property type="molecule type" value="Genomic_DNA"/>
</dbReference>
<protein>
    <recommendedName>
        <fullName evidence="2">Protein kinase domain-containing protein</fullName>
    </recommendedName>
</protein>
<dbReference type="PANTHER" id="PTHR44167:SF25">
    <property type="entry name" value="PROTEIN KINASE DOMAIN CONTAINING PROTEIN"/>
    <property type="match status" value="1"/>
</dbReference>
<reference evidence="3 4" key="1">
    <citation type="submission" date="2015-10" db="EMBL/GenBank/DDBJ databases">
        <title>Butyribacter intestini gen. nov., sp. nov., a butyric acid-producing bacterium of the family Lachnospiraceae isolated from the human faeces.</title>
        <authorList>
            <person name="Zou Y."/>
            <person name="Xue W."/>
            <person name="Luo G."/>
            <person name="Lv M."/>
        </authorList>
    </citation>
    <scope>NUCLEOTIDE SEQUENCE [LARGE SCALE GENOMIC DNA]</scope>
    <source>
        <strain evidence="3 4">TF01-11</strain>
    </source>
</reference>
<keyword evidence="4" id="KW-1185">Reference proteome</keyword>
<sequence length="306" mass="35481">MCESTPRCLPEDIMLNERYKIGRVIGEGSFGITYIGKDLLLNITVAIKEYFPLSYGSRDVRGRDDYSIYIYHGKNSELYNKGLSDFYSEATILSQFHSLDGIVSVRDFFYLNNTAYIVMDYVDGITLKEYVRKNGAIKGPEAFLMMKSIIRSLKKIHDAKILHRDISPDNILIRIKEKQLVLIDFGSAREKNVMTDKSLTVTFKRGYTSEEQYLRKGRQGSWSDVYSLCATMYFMLTGKEPNESIERMLKDRLVPLSEIENIDLTKRQKQAIMHGMSIKAEDRIQSMDELYSELYNKKRFSFNILT</sequence>
<dbReference type="Proteomes" id="UP000050833">
    <property type="component" value="Unassembled WGS sequence"/>
</dbReference>
<evidence type="ECO:0000313" key="3">
    <source>
        <dbReference type="EMBL" id="KQC84541.1"/>
    </source>
</evidence>
<evidence type="ECO:0000256" key="1">
    <source>
        <dbReference type="PROSITE-ProRule" id="PRU10141"/>
    </source>
</evidence>